<organism evidence="1 2">
    <name type="scientific">Streptococcus pneumoniae</name>
    <dbReference type="NCBI Taxonomy" id="1313"/>
    <lineage>
        <taxon>Bacteria</taxon>
        <taxon>Bacillati</taxon>
        <taxon>Bacillota</taxon>
        <taxon>Bacilli</taxon>
        <taxon>Lactobacillales</taxon>
        <taxon>Streptococcaceae</taxon>
        <taxon>Streptococcus</taxon>
    </lineage>
</organism>
<name>A0AAW9W8Y8_STREE</name>
<reference evidence="1" key="1">
    <citation type="submission" date="2019-11" db="EMBL/GenBank/DDBJ databases">
        <title>Growth characteristics of pneumococcus vary with the chemical composition of the capsule and with environmental conditions.</title>
        <authorList>
            <person name="Tothpal A."/>
            <person name="Desobry K."/>
            <person name="Joshi S."/>
            <person name="Wyllie A.L."/>
            <person name="Weinberger D.M."/>
        </authorList>
    </citation>
    <scope>NUCLEOTIDE SEQUENCE</scope>
    <source>
        <strain evidence="1">Pnumococcus10A</strain>
    </source>
</reference>
<feature type="non-terminal residue" evidence="1">
    <location>
        <position position="1"/>
    </location>
</feature>
<protein>
    <submittedName>
        <fullName evidence="1">Uncharacterized protein</fullName>
    </submittedName>
</protein>
<gene>
    <name evidence="1" type="ORF">GM535_14130</name>
</gene>
<comment type="caution">
    <text evidence="1">The sequence shown here is derived from an EMBL/GenBank/DDBJ whole genome shotgun (WGS) entry which is preliminary data.</text>
</comment>
<evidence type="ECO:0000313" key="1">
    <source>
        <dbReference type="EMBL" id="MTV78345.1"/>
    </source>
</evidence>
<accession>A0AAW9W8Y8</accession>
<evidence type="ECO:0000313" key="2">
    <source>
        <dbReference type="Proteomes" id="UP000729182"/>
    </source>
</evidence>
<dbReference type="EMBL" id="WNHN01001039">
    <property type="protein sequence ID" value="MTV78345.1"/>
    <property type="molecule type" value="Genomic_DNA"/>
</dbReference>
<dbReference type="Proteomes" id="UP000729182">
    <property type="component" value="Unassembled WGS sequence"/>
</dbReference>
<sequence>EEFGHKLLPLLVSIDYNNLIKIIKRNANFEKFKTRILIALNIKKERTKGVAFDEFNEIIGRFQFGV</sequence>
<proteinExistence type="predicted"/>
<dbReference type="AlphaFoldDB" id="A0AAW9W8Y8"/>